<dbReference type="PANTHER" id="PTHR30203">
    <property type="entry name" value="OUTER MEMBRANE CATION EFFLUX PROTEIN"/>
    <property type="match status" value="1"/>
</dbReference>
<sequence length="472" mass="51223">MTSKANVLPLASSTAPRRAAPRASAWALTLLATACLAVSLPTRAQAPTSPARPAPTAASVDGTTPPSPPTGASTTAEAPAGPVLTLEQLTRTVLAHNPELLAAQRARNTAAAGVISAGALPNPRLEWSGGRNNARLPSATPGQVQSWAVAQLIENPTLRGARQEAARAGERSSAEQIEQTRNELISQVHLRAYEALLRRAEAAAAQESVALLEQVRERVRLRVDSGEAPRYEMIKADAEIINARQRQQNASLQAEQALLMLNRLAAGQLPARWSLQASLDDEPGLPGLEETRLRAETHNPELRALQAEVSRAQARLTEAKASRLPGVELRYSQTRDPEIRQQQLGVSVQIPLFDQRTGPTAEASSELERLQGQLDGRRAELRQQILLAWKSLEIARVRTEALSLGAVREAEAALRVAQAAYRFGERGILDVLDAQRLLRTVRADLLEARYQQQAARIELELLSARNAELYRP</sequence>
<comment type="caution">
    <text evidence="4">The sequence shown here is derived from an EMBL/GenBank/DDBJ whole genome shotgun (WGS) entry which is preliminary data.</text>
</comment>
<gene>
    <name evidence="4" type="ORF">PSQ40_15275</name>
</gene>
<dbReference type="SUPFAM" id="SSF56954">
    <property type="entry name" value="Outer membrane efflux proteins (OEP)"/>
    <property type="match status" value="1"/>
</dbReference>
<evidence type="ECO:0000313" key="4">
    <source>
        <dbReference type="EMBL" id="MDD0839944.1"/>
    </source>
</evidence>
<evidence type="ECO:0000313" key="5">
    <source>
        <dbReference type="Proteomes" id="UP001528673"/>
    </source>
</evidence>
<evidence type="ECO:0000256" key="3">
    <source>
        <dbReference type="SAM" id="SignalP"/>
    </source>
</evidence>
<feature type="signal peptide" evidence="3">
    <location>
        <begin position="1"/>
        <end position="44"/>
    </location>
</feature>
<evidence type="ECO:0000256" key="1">
    <source>
        <dbReference type="ARBA" id="ARBA00007613"/>
    </source>
</evidence>
<organism evidence="4 5">
    <name type="scientific">Curvibacter cyanobacteriorum</name>
    <dbReference type="NCBI Taxonomy" id="3026422"/>
    <lineage>
        <taxon>Bacteria</taxon>
        <taxon>Pseudomonadati</taxon>
        <taxon>Pseudomonadota</taxon>
        <taxon>Betaproteobacteria</taxon>
        <taxon>Burkholderiales</taxon>
        <taxon>Comamonadaceae</taxon>
        <taxon>Curvibacter</taxon>
    </lineage>
</organism>
<keyword evidence="5" id="KW-1185">Reference proteome</keyword>
<accession>A0ABT5N0U5</accession>
<dbReference type="PANTHER" id="PTHR30203:SF24">
    <property type="entry name" value="BLR4935 PROTEIN"/>
    <property type="match status" value="1"/>
</dbReference>
<evidence type="ECO:0000256" key="2">
    <source>
        <dbReference type="SAM" id="MobiDB-lite"/>
    </source>
</evidence>
<proteinExistence type="inferred from homology"/>
<protein>
    <submittedName>
        <fullName evidence="4">TolC family protein</fullName>
    </submittedName>
</protein>
<comment type="similarity">
    <text evidence="1">Belongs to the outer membrane factor (OMF) (TC 1.B.17) family.</text>
</comment>
<dbReference type="Gene3D" id="1.20.1600.10">
    <property type="entry name" value="Outer membrane efflux proteins (OEP)"/>
    <property type="match status" value="1"/>
</dbReference>
<dbReference type="RefSeq" id="WP_273952612.1">
    <property type="nucleotide sequence ID" value="NZ_JAQSIP010000007.1"/>
</dbReference>
<feature type="chain" id="PRO_5047530947" evidence="3">
    <location>
        <begin position="45"/>
        <end position="472"/>
    </location>
</feature>
<name>A0ABT5N0U5_9BURK</name>
<dbReference type="PROSITE" id="PS51257">
    <property type="entry name" value="PROKAR_LIPOPROTEIN"/>
    <property type="match status" value="1"/>
</dbReference>
<dbReference type="InterPro" id="IPR003423">
    <property type="entry name" value="OMP_efflux"/>
</dbReference>
<dbReference type="Pfam" id="PF02321">
    <property type="entry name" value="OEP"/>
    <property type="match status" value="2"/>
</dbReference>
<dbReference type="EMBL" id="JAQSIP010000007">
    <property type="protein sequence ID" value="MDD0839944.1"/>
    <property type="molecule type" value="Genomic_DNA"/>
</dbReference>
<dbReference type="InterPro" id="IPR010131">
    <property type="entry name" value="MdtP/NodT-like"/>
</dbReference>
<keyword evidence="3" id="KW-0732">Signal</keyword>
<feature type="region of interest" description="Disordered" evidence="2">
    <location>
        <begin position="43"/>
        <end position="77"/>
    </location>
</feature>
<reference evidence="4 5" key="1">
    <citation type="submission" date="2023-02" db="EMBL/GenBank/DDBJ databases">
        <title>Bacterial whole genomic sequence of Curvibacter sp. HBC61.</title>
        <authorList>
            <person name="Le V."/>
            <person name="Ko S.-R."/>
            <person name="Ahn C.-Y."/>
            <person name="Oh H.-M."/>
        </authorList>
    </citation>
    <scope>NUCLEOTIDE SEQUENCE [LARGE SCALE GENOMIC DNA]</scope>
    <source>
        <strain evidence="4 5">HBC61</strain>
    </source>
</reference>
<dbReference type="Proteomes" id="UP001528673">
    <property type="component" value="Unassembled WGS sequence"/>
</dbReference>